<keyword evidence="2" id="KW-1185">Reference proteome</keyword>
<dbReference type="Proteomes" id="UP001163324">
    <property type="component" value="Chromosome 5"/>
</dbReference>
<proteinExistence type="predicted"/>
<reference evidence="1" key="1">
    <citation type="submission" date="2022-10" db="EMBL/GenBank/DDBJ databases">
        <title>Complete Genome of Trichothecium roseum strain YXFP-22015, a Plant Pathogen Isolated from Citrus.</title>
        <authorList>
            <person name="Wang Y."/>
            <person name="Zhu L."/>
        </authorList>
    </citation>
    <scope>NUCLEOTIDE SEQUENCE</scope>
    <source>
        <strain evidence="1">YXFP-22015</strain>
    </source>
</reference>
<dbReference type="EMBL" id="CM047944">
    <property type="protein sequence ID" value="KAI9899701.1"/>
    <property type="molecule type" value="Genomic_DNA"/>
</dbReference>
<name>A0ACC0V092_9HYPO</name>
<comment type="caution">
    <text evidence="1">The sequence shown here is derived from an EMBL/GenBank/DDBJ whole genome shotgun (WGS) entry which is preliminary data.</text>
</comment>
<organism evidence="1 2">
    <name type="scientific">Trichothecium roseum</name>
    <dbReference type="NCBI Taxonomy" id="47278"/>
    <lineage>
        <taxon>Eukaryota</taxon>
        <taxon>Fungi</taxon>
        <taxon>Dikarya</taxon>
        <taxon>Ascomycota</taxon>
        <taxon>Pezizomycotina</taxon>
        <taxon>Sordariomycetes</taxon>
        <taxon>Hypocreomycetidae</taxon>
        <taxon>Hypocreales</taxon>
        <taxon>Hypocreales incertae sedis</taxon>
        <taxon>Trichothecium</taxon>
    </lineage>
</organism>
<protein>
    <submittedName>
        <fullName evidence="1">Uncharacterized protein</fullName>
    </submittedName>
</protein>
<accession>A0ACC0V092</accession>
<gene>
    <name evidence="1" type="ORF">N3K66_006162</name>
</gene>
<evidence type="ECO:0000313" key="2">
    <source>
        <dbReference type="Proteomes" id="UP001163324"/>
    </source>
</evidence>
<evidence type="ECO:0000313" key="1">
    <source>
        <dbReference type="EMBL" id="KAI9899701.1"/>
    </source>
</evidence>
<sequence length="466" mass="51305">MADYDLVVVGGGPVGLFLALSLAQKKVKVLVIEQDDDIPQSPKALMNFPIVLNEFAKVGILDEVVAAGFKNTEGLCFRTPYGKTNKVLARIPPGKSSTGAIDYGVQLSQAKLCAIIRKHALRCAGFFTVRYGTRYVSHQEDGNGLVHVETEGASAGVTTVSAPFVVACDGANSPVRKALGIPFEGFTWEDWRFVAVNIRYDFAKHGYPAANHVIDAEDWAVIVRASNVEEGLWRIATGFPPELKPDEVESYVIEKVERLLPGPRPLNYNIEAISPYWAHEKVARTFRQGRTILCGDAAHVSILDPSVTFRDVLLLTCHVTPPQLNNPLTALGLTTGLVDAAVLSRVVPEALAPANAGTGRWSKLLDQYASIRRKDFVQRVQKQAVDGKKRIHSTDPKVVAERDDFFNMLNKSPGFGNFIASLMMEPLPEDLWPSYWKSFVSSVKGFFVTVQTIAMIIFWKIQVSFS</sequence>